<dbReference type="AlphaFoldDB" id="A0A0E0KWG1"/>
<evidence type="ECO:0000313" key="3">
    <source>
        <dbReference type="Proteomes" id="UP000026962"/>
    </source>
</evidence>
<accession>A0A0E0KWG1</accession>
<feature type="compositionally biased region" description="Basic and acidic residues" evidence="1">
    <location>
        <begin position="1"/>
        <end position="19"/>
    </location>
</feature>
<sequence length="156" mass="16862">MAVGACERRERARGAEHTPKGPACVQVQQPQCNLLRLTPIQVRERAHALGDRERPRRGAVTPARSCMDREETRKATRAPVWAMPCPALPCGYHDGLKPIFTTLGEGCTGGGDAGARGENETDEKWEIGLPMSVPTGLKRGCGPAAWPESCRSTYAP</sequence>
<protein>
    <submittedName>
        <fullName evidence="2">Uncharacterized protein</fullName>
    </submittedName>
</protein>
<dbReference type="HOGENOM" id="CLU_1689559_0_0_1"/>
<reference evidence="2" key="1">
    <citation type="submission" date="2015-04" db="UniProtKB">
        <authorList>
            <consortium name="EnsemblPlants"/>
        </authorList>
    </citation>
    <scope>IDENTIFICATION</scope>
</reference>
<evidence type="ECO:0000256" key="1">
    <source>
        <dbReference type="SAM" id="MobiDB-lite"/>
    </source>
</evidence>
<evidence type="ECO:0000313" key="2">
    <source>
        <dbReference type="EnsemblPlants" id="OPUNC04G26240.1"/>
    </source>
</evidence>
<organism evidence="2">
    <name type="scientific">Oryza punctata</name>
    <name type="common">Red rice</name>
    <dbReference type="NCBI Taxonomy" id="4537"/>
    <lineage>
        <taxon>Eukaryota</taxon>
        <taxon>Viridiplantae</taxon>
        <taxon>Streptophyta</taxon>
        <taxon>Embryophyta</taxon>
        <taxon>Tracheophyta</taxon>
        <taxon>Spermatophyta</taxon>
        <taxon>Magnoliopsida</taxon>
        <taxon>Liliopsida</taxon>
        <taxon>Poales</taxon>
        <taxon>Poaceae</taxon>
        <taxon>BOP clade</taxon>
        <taxon>Oryzoideae</taxon>
        <taxon>Oryzeae</taxon>
        <taxon>Oryzinae</taxon>
        <taxon>Oryza</taxon>
    </lineage>
</organism>
<dbReference type="Gramene" id="OPUNC04G26240.1">
    <property type="protein sequence ID" value="OPUNC04G26240.1"/>
    <property type="gene ID" value="OPUNC04G26240"/>
</dbReference>
<dbReference type="Proteomes" id="UP000026962">
    <property type="component" value="Chromosome 4"/>
</dbReference>
<feature type="region of interest" description="Disordered" evidence="1">
    <location>
        <begin position="1"/>
        <end position="23"/>
    </location>
</feature>
<dbReference type="EnsemblPlants" id="OPUNC04G26240.1">
    <property type="protein sequence ID" value="OPUNC04G26240.1"/>
    <property type="gene ID" value="OPUNC04G26240"/>
</dbReference>
<name>A0A0E0KWG1_ORYPU</name>
<reference evidence="2" key="2">
    <citation type="submission" date="2018-05" db="EMBL/GenBank/DDBJ databases">
        <title>OpunRS2 (Oryza punctata Reference Sequence Version 2).</title>
        <authorList>
            <person name="Zhang J."/>
            <person name="Kudrna D."/>
            <person name="Lee S."/>
            <person name="Talag J."/>
            <person name="Welchert J."/>
            <person name="Wing R.A."/>
        </authorList>
    </citation>
    <scope>NUCLEOTIDE SEQUENCE [LARGE SCALE GENOMIC DNA]</scope>
</reference>
<proteinExistence type="predicted"/>
<feature type="region of interest" description="Disordered" evidence="1">
    <location>
        <begin position="47"/>
        <end position="73"/>
    </location>
</feature>
<feature type="compositionally biased region" description="Basic and acidic residues" evidence="1">
    <location>
        <begin position="47"/>
        <end position="56"/>
    </location>
</feature>
<keyword evidence="3" id="KW-1185">Reference proteome</keyword>